<keyword evidence="3" id="KW-1185">Reference proteome</keyword>
<dbReference type="Proteomes" id="UP000054783">
    <property type="component" value="Unassembled WGS sequence"/>
</dbReference>
<gene>
    <name evidence="2" type="ORF">T12_1176</name>
</gene>
<evidence type="ECO:0000313" key="3">
    <source>
        <dbReference type="Proteomes" id="UP000054783"/>
    </source>
</evidence>
<feature type="region of interest" description="Disordered" evidence="1">
    <location>
        <begin position="32"/>
        <end position="51"/>
    </location>
</feature>
<proteinExistence type="predicted"/>
<protein>
    <submittedName>
        <fullName evidence="2">Uncharacterized protein</fullName>
    </submittedName>
</protein>
<sequence length="118" mass="13070">MLPTKRELGKRAGRAGSNRTDDTDAEMNLQFDTGVSSFNNDRGSNPVEARNEPAWESGSLHLRRLKPTTSRGQEDQRASKEVTPVFAYPYNPLLIARQPNLCQIVPKNHLPVAVIVGT</sequence>
<evidence type="ECO:0000313" key="2">
    <source>
        <dbReference type="EMBL" id="KRY04326.1"/>
    </source>
</evidence>
<reference evidence="2 3" key="1">
    <citation type="submission" date="2015-01" db="EMBL/GenBank/DDBJ databases">
        <title>Evolution of Trichinella species and genotypes.</title>
        <authorList>
            <person name="Korhonen P.K."/>
            <person name="Edoardo P."/>
            <person name="Giuseppe L.R."/>
            <person name="Gasser R.B."/>
        </authorList>
    </citation>
    <scope>NUCLEOTIDE SEQUENCE [LARGE SCALE GENOMIC DNA]</scope>
    <source>
        <strain evidence="2">ISS2496</strain>
    </source>
</reference>
<feature type="region of interest" description="Disordered" evidence="1">
    <location>
        <begin position="1"/>
        <end position="26"/>
    </location>
</feature>
<name>A0A0V0YVV7_9BILA</name>
<comment type="caution">
    <text evidence="2">The sequence shown here is derived from an EMBL/GenBank/DDBJ whole genome shotgun (WGS) entry which is preliminary data.</text>
</comment>
<feature type="compositionally biased region" description="Polar residues" evidence="1">
    <location>
        <begin position="32"/>
        <end position="43"/>
    </location>
</feature>
<dbReference type="EMBL" id="JYDQ01002034">
    <property type="protein sequence ID" value="KRY04326.1"/>
    <property type="molecule type" value="Genomic_DNA"/>
</dbReference>
<feature type="non-terminal residue" evidence="2">
    <location>
        <position position="118"/>
    </location>
</feature>
<evidence type="ECO:0000256" key="1">
    <source>
        <dbReference type="SAM" id="MobiDB-lite"/>
    </source>
</evidence>
<accession>A0A0V0YVV7</accession>
<organism evidence="2 3">
    <name type="scientific">Trichinella patagoniensis</name>
    <dbReference type="NCBI Taxonomy" id="990121"/>
    <lineage>
        <taxon>Eukaryota</taxon>
        <taxon>Metazoa</taxon>
        <taxon>Ecdysozoa</taxon>
        <taxon>Nematoda</taxon>
        <taxon>Enoplea</taxon>
        <taxon>Dorylaimia</taxon>
        <taxon>Trichinellida</taxon>
        <taxon>Trichinellidae</taxon>
        <taxon>Trichinella</taxon>
    </lineage>
</organism>
<dbReference type="AlphaFoldDB" id="A0A0V0YVV7"/>
<feature type="compositionally biased region" description="Basic and acidic residues" evidence="1">
    <location>
        <begin position="1"/>
        <end position="10"/>
    </location>
</feature>